<sequence length="490" mass="54488">MKLLQSLVKCSVFLNTRGFHAVSIPRAAYGYLSDQDLNVFEKALGKNGVQTDDLDPYNIDFLKAYKGSSKCVLFPKSTEEVSAIVRHCYERKLAIVPQSGNTGLVGGSVPVYDEVVISLKKLNHNFHFDPLSAILKCDAGYIHEEVDNKLAQEGFMMPWDLASKGSCLIGGNISTCVGGIRRLRFGSPHNHVIGLQVVLADAKGTIMNVGSGVRKDNTNLHLHQLFVGSEGQLGIITGVTMTVVPRPSSIQVAILGCQTYHGCREILRLAKNYLGEILSAFEMIDSECMRCLAENESLHNVLTSNPPFNVIFETMGSNEKHDKEKVEKFLADVLTSGLATDGAQAKSIQERNRIWQLRRMTPTSPIKDGYVYKHDISLPDEHFYTLSQVMRERLGSLPKRVITYGHMADGDSHINVSASKQSKEIEEKLYPFMCEWIVEHGGSISAEHGVGQERRKYAALGKGYEYELVKLLKKQFDPKCILSPYKMITV</sequence>
<keyword evidence="3" id="KW-0285">Flavoprotein</keyword>
<dbReference type="Pfam" id="PF01565">
    <property type="entry name" value="FAD_binding_4"/>
    <property type="match status" value="1"/>
</dbReference>
<dbReference type="OrthoDB" id="5332616at2759"/>
<dbReference type="GO" id="GO:0071949">
    <property type="term" value="F:FAD binding"/>
    <property type="evidence" value="ECO:0007669"/>
    <property type="project" value="InterPro"/>
</dbReference>
<dbReference type="EMBL" id="UXUI01009506">
    <property type="protein sequence ID" value="VDD93850.1"/>
    <property type="molecule type" value="Genomic_DNA"/>
</dbReference>
<evidence type="ECO:0000256" key="5">
    <source>
        <dbReference type="ARBA" id="ARBA00023002"/>
    </source>
</evidence>
<dbReference type="InterPro" id="IPR016169">
    <property type="entry name" value="FAD-bd_PCMH_sub2"/>
</dbReference>
<dbReference type="InterPro" id="IPR004113">
    <property type="entry name" value="FAD-bd_oxidored_4_C"/>
</dbReference>
<evidence type="ECO:0000259" key="10">
    <source>
        <dbReference type="PROSITE" id="PS51387"/>
    </source>
</evidence>
<evidence type="ECO:0000256" key="4">
    <source>
        <dbReference type="ARBA" id="ARBA00022827"/>
    </source>
</evidence>
<dbReference type="Pfam" id="PF02913">
    <property type="entry name" value="FAD-oxidase_C"/>
    <property type="match status" value="1"/>
</dbReference>
<dbReference type="PANTHER" id="PTHR43716">
    <property type="entry name" value="D-2-HYDROXYGLUTARATE DEHYDROGENASE, MITOCHONDRIAL"/>
    <property type="match status" value="1"/>
</dbReference>
<organism evidence="13">
    <name type="scientific">Enterobius vermicularis</name>
    <name type="common">Human pinworm</name>
    <dbReference type="NCBI Taxonomy" id="51028"/>
    <lineage>
        <taxon>Eukaryota</taxon>
        <taxon>Metazoa</taxon>
        <taxon>Ecdysozoa</taxon>
        <taxon>Nematoda</taxon>
        <taxon>Chromadorea</taxon>
        <taxon>Rhabditida</taxon>
        <taxon>Spirurina</taxon>
        <taxon>Oxyuridomorpha</taxon>
        <taxon>Oxyuroidea</taxon>
        <taxon>Oxyuridae</taxon>
        <taxon>Enterobius</taxon>
    </lineage>
</organism>
<evidence type="ECO:0000256" key="8">
    <source>
        <dbReference type="ARBA" id="ARBA00045410"/>
    </source>
</evidence>
<dbReference type="Gene3D" id="3.30.70.2740">
    <property type="match status" value="1"/>
</dbReference>
<dbReference type="FunFam" id="3.30.70.2190:FF:000001">
    <property type="entry name" value="D-2-hydroxyglutarate dehydrogenase mitochondrial"/>
    <property type="match status" value="1"/>
</dbReference>
<dbReference type="Gene3D" id="3.30.70.2190">
    <property type="match status" value="1"/>
</dbReference>
<gene>
    <name evidence="11" type="ORF">EVEC_LOCUS8601</name>
</gene>
<comment type="similarity">
    <text evidence="2">Belongs to the FAD-binding oxidoreductase/transferase type 4 family.</text>
</comment>
<dbReference type="WBParaSite" id="EVEC_0000916001-mRNA-1">
    <property type="protein sequence ID" value="EVEC_0000916001-mRNA-1"/>
    <property type="gene ID" value="EVEC_0000916001"/>
</dbReference>
<keyword evidence="4" id="KW-0274">FAD</keyword>
<dbReference type="InterPro" id="IPR016171">
    <property type="entry name" value="Vanillyl_alc_oxidase_C-sub2"/>
</dbReference>
<evidence type="ECO:0000256" key="6">
    <source>
        <dbReference type="ARBA" id="ARBA00039003"/>
    </source>
</evidence>
<evidence type="ECO:0000256" key="1">
    <source>
        <dbReference type="ARBA" id="ARBA00001974"/>
    </source>
</evidence>
<dbReference type="GO" id="GO:0005739">
    <property type="term" value="C:mitochondrion"/>
    <property type="evidence" value="ECO:0007669"/>
    <property type="project" value="TreeGrafter"/>
</dbReference>
<dbReference type="SUPFAM" id="SSF56176">
    <property type="entry name" value="FAD-binding/transporter-associated domain-like"/>
    <property type="match status" value="1"/>
</dbReference>
<comment type="catalytic activity">
    <reaction evidence="9">
        <text>(R)-malate + A = oxaloacetate + AH2</text>
        <dbReference type="Rhea" id="RHEA:67460"/>
        <dbReference type="ChEBI" id="CHEBI:13193"/>
        <dbReference type="ChEBI" id="CHEBI:15588"/>
        <dbReference type="ChEBI" id="CHEBI:16452"/>
        <dbReference type="ChEBI" id="CHEBI:17499"/>
    </reaction>
    <physiologicalReaction direction="left-to-right" evidence="9">
        <dbReference type="Rhea" id="RHEA:67461"/>
    </physiologicalReaction>
</comment>
<dbReference type="FunFam" id="3.30.43.10:FF:000011">
    <property type="entry name" value="D-lactate dehydrogenase (Cytochrome)"/>
    <property type="match status" value="1"/>
</dbReference>
<comment type="function">
    <text evidence="8">Catalyzes the oxidation of D-2-hydroxyglutarate (D-2-HG) to alpha-ketoglutarate. Also catalyzes the oxidation of other D-2-hydroxyacids, such as D-malate (D-MAL) and D-lactate (D-LAC). Exhibits high activities towards D-2-HG and D-MAL but a very weak activity towards D-LAC.</text>
</comment>
<dbReference type="PANTHER" id="PTHR43716:SF1">
    <property type="entry name" value="D-2-HYDROXYGLUTARATE DEHYDROGENASE, MITOCHONDRIAL"/>
    <property type="match status" value="1"/>
</dbReference>
<dbReference type="InterPro" id="IPR016166">
    <property type="entry name" value="FAD-bd_PCMH"/>
</dbReference>
<evidence type="ECO:0000256" key="2">
    <source>
        <dbReference type="ARBA" id="ARBA00008000"/>
    </source>
</evidence>
<dbReference type="STRING" id="51028.A0A0N4VEP2"/>
<dbReference type="AlphaFoldDB" id="A0A0N4VEP2"/>
<dbReference type="Gene3D" id="3.30.43.10">
    <property type="entry name" value="Uridine Diphospho-n-acetylenolpyruvylglucosamine Reductase, domain 2"/>
    <property type="match status" value="1"/>
</dbReference>
<dbReference type="InterPro" id="IPR006094">
    <property type="entry name" value="Oxid_FAD_bind_N"/>
</dbReference>
<dbReference type="InterPro" id="IPR036318">
    <property type="entry name" value="FAD-bd_PCMH-like_sf"/>
</dbReference>
<evidence type="ECO:0000313" key="12">
    <source>
        <dbReference type="Proteomes" id="UP000274131"/>
    </source>
</evidence>
<dbReference type="InterPro" id="IPR016167">
    <property type="entry name" value="FAD-bd_PCMH_sub1"/>
</dbReference>
<dbReference type="InterPro" id="IPR051264">
    <property type="entry name" value="FAD-oxidored/transferase_4"/>
</dbReference>
<evidence type="ECO:0000256" key="3">
    <source>
        <dbReference type="ARBA" id="ARBA00022630"/>
    </source>
</evidence>
<evidence type="ECO:0000256" key="9">
    <source>
        <dbReference type="ARBA" id="ARBA00049267"/>
    </source>
</evidence>
<name>A0A0N4VEP2_ENTVE</name>
<keyword evidence="12" id="KW-1185">Reference proteome</keyword>
<feature type="domain" description="FAD-binding PCMH-type" evidence="10">
    <location>
        <begin position="65"/>
        <end position="246"/>
    </location>
</feature>
<proteinExistence type="inferred from homology"/>
<evidence type="ECO:0000313" key="13">
    <source>
        <dbReference type="WBParaSite" id="EVEC_0000916001-mRNA-1"/>
    </source>
</evidence>
<reference evidence="13" key="1">
    <citation type="submission" date="2017-02" db="UniProtKB">
        <authorList>
            <consortium name="WormBaseParasite"/>
        </authorList>
    </citation>
    <scope>IDENTIFICATION</scope>
</reference>
<dbReference type="Gene3D" id="1.10.45.10">
    <property type="entry name" value="Vanillyl-alcohol Oxidase, Chain A, domain 4"/>
    <property type="match status" value="1"/>
</dbReference>
<dbReference type="EC" id="1.1.99.39" evidence="6"/>
<comment type="cofactor">
    <cofactor evidence="1">
        <name>FAD</name>
        <dbReference type="ChEBI" id="CHEBI:57692"/>
    </cofactor>
</comment>
<protein>
    <recommendedName>
        <fullName evidence="7">D-2-hydroxyglutarate dehydrogenase, mitochondrial</fullName>
        <ecNumber evidence="6">1.1.99.39</ecNumber>
    </recommendedName>
</protein>
<dbReference type="PROSITE" id="PS51387">
    <property type="entry name" value="FAD_PCMH"/>
    <property type="match status" value="1"/>
</dbReference>
<evidence type="ECO:0000313" key="11">
    <source>
        <dbReference type="EMBL" id="VDD93850.1"/>
    </source>
</evidence>
<dbReference type="InterPro" id="IPR016164">
    <property type="entry name" value="FAD-linked_Oxase-like_C"/>
</dbReference>
<evidence type="ECO:0000256" key="7">
    <source>
        <dbReference type="ARBA" id="ARBA00039639"/>
    </source>
</evidence>
<dbReference type="Gene3D" id="3.30.465.10">
    <property type="match status" value="1"/>
</dbReference>
<reference evidence="11 12" key="2">
    <citation type="submission" date="2018-10" db="EMBL/GenBank/DDBJ databases">
        <authorList>
            <consortium name="Pathogen Informatics"/>
        </authorList>
    </citation>
    <scope>NUCLEOTIDE SEQUENCE [LARGE SCALE GENOMIC DNA]</scope>
</reference>
<dbReference type="GO" id="GO:0051990">
    <property type="term" value="F:(R)-2-hydroxyglutarate dehydrogenase activity"/>
    <property type="evidence" value="ECO:0007669"/>
    <property type="project" value="UniProtKB-EC"/>
</dbReference>
<dbReference type="Proteomes" id="UP000274131">
    <property type="component" value="Unassembled WGS sequence"/>
</dbReference>
<keyword evidence="5" id="KW-0560">Oxidoreductase</keyword>
<dbReference type="SUPFAM" id="SSF55103">
    <property type="entry name" value="FAD-linked oxidases, C-terminal domain"/>
    <property type="match status" value="1"/>
</dbReference>
<accession>A0A0N4VEP2</accession>